<feature type="compositionally biased region" description="Low complexity" evidence="1">
    <location>
        <begin position="32"/>
        <end position="54"/>
    </location>
</feature>
<feature type="compositionally biased region" description="Low complexity" evidence="1">
    <location>
        <begin position="260"/>
        <end position="272"/>
    </location>
</feature>
<keyword evidence="3" id="KW-1185">Reference proteome</keyword>
<feature type="region of interest" description="Disordered" evidence="1">
    <location>
        <begin position="326"/>
        <end position="402"/>
    </location>
</feature>
<feature type="region of interest" description="Disordered" evidence="1">
    <location>
        <begin position="247"/>
        <end position="282"/>
    </location>
</feature>
<feature type="compositionally biased region" description="Pro residues" evidence="1">
    <location>
        <begin position="177"/>
        <end position="189"/>
    </location>
</feature>
<dbReference type="Proteomes" id="UP001251528">
    <property type="component" value="Unassembled WGS sequence"/>
</dbReference>
<comment type="caution">
    <text evidence="2">The sequence shown here is derived from an EMBL/GenBank/DDBJ whole genome shotgun (WGS) entry which is preliminary data.</text>
</comment>
<proteinExistence type="predicted"/>
<sequence length="402" mass="44868">MERSSGKLVDLTLVSKYYPVANYSYPRKGSITTTTTPNTTSRSYSRCSSNTSSCGRESLGSEGSAPGLIEDRTDSEVSLDDDYQYHTHMSELWDSFWPHRSSSKADEASSMVPTKHYPALIPSPNRKKQQPLIHGRQEPPSWPLPNGHLSPPPCSPPPSTERPRKAAATYSAFPKPVSQPPTRSLPPIPARKKSQKQLQSNPQLPHTNDKPLRPPRPAETLLTPCIQQPGFVPVNFAMVDYTIHNGADSPISPTNPRRPSTSTQDQPSPSSDSFEDGCSNRRSQSTIYSVISHSASHLPIPEIRRSPKAPRHYKSIAAISACPVEQEPHSVFEEDSDDEEEDHGKKFFSFHKRSESDHKRRRNRSYTTVSPVPTEDEALPLSAQQRRHGHDVFGRILGRRSR</sequence>
<feature type="region of interest" description="Disordered" evidence="1">
    <location>
        <begin position="103"/>
        <end position="221"/>
    </location>
</feature>
<feature type="compositionally biased region" description="Pro residues" evidence="1">
    <location>
        <begin position="150"/>
        <end position="160"/>
    </location>
</feature>
<protein>
    <submittedName>
        <fullName evidence="2">Uncharacterized protein</fullName>
    </submittedName>
</protein>
<evidence type="ECO:0000313" key="2">
    <source>
        <dbReference type="EMBL" id="KAK2608428.1"/>
    </source>
</evidence>
<evidence type="ECO:0000256" key="1">
    <source>
        <dbReference type="SAM" id="MobiDB-lite"/>
    </source>
</evidence>
<dbReference type="AlphaFoldDB" id="A0AAJ0CX31"/>
<dbReference type="EMBL" id="JASWJB010000038">
    <property type="protein sequence ID" value="KAK2608428.1"/>
    <property type="molecule type" value="Genomic_DNA"/>
</dbReference>
<organism evidence="2 3">
    <name type="scientific">Conoideocrella luteorostrata</name>
    <dbReference type="NCBI Taxonomy" id="1105319"/>
    <lineage>
        <taxon>Eukaryota</taxon>
        <taxon>Fungi</taxon>
        <taxon>Dikarya</taxon>
        <taxon>Ascomycota</taxon>
        <taxon>Pezizomycotina</taxon>
        <taxon>Sordariomycetes</taxon>
        <taxon>Hypocreomycetidae</taxon>
        <taxon>Hypocreales</taxon>
        <taxon>Clavicipitaceae</taxon>
        <taxon>Conoideocrella</taxon>
    </lineage>
</organism>
<gene>
    <name evidence="2" type="ORF">QQS21_002995</name>
</gene>
<reference evidence="2" key="1">
    <citation type="submission" date="2023-06" db="EMBL/GenBank/DDBJ databases">
        <title>Conoideocrella luteorostrata (Hypocreales: Clavicipitaceae), a potential biocontrol fungus for elongate hemlock scale in United States Christmas tree production areas.</title>
        <authorList>
            <person name="Barrett H."/>
            <person name="Lovett B."/>
            <person name="Macias A.M."/>
            <person name="Stajich J.E."/>
            <person name="Kasson M.T."/>
        </authorList>
    </citation>
    <scope>NUCLEOTIDE SEQUENCE</scope>
    <source>
        <strain evidence="2">ARSEF 14590</strain>
    </source>
</reference>
<feature type="region of interest" description="Disordered" evidence="1">
    <location>
        <begin position="28"/>
        <end position="72"/>
    </location>
</feature>
<name>A0AAJ0CX31_9HYPO</name>
<accession>A0AAJ0CX31</accession>
<feature type="compositionally biased region" description="Polar residues" evidence="1">
    <location>
        <begin position="196"/>
        <end position="206"/>
    </location>
</feature>
<evidence type="ECO:0000313" key="3">
    <source>
        <dbReference type="Proteomes" id="UP001251528"/>
    </source>
</evidence>